<gene>
    <name evidence="2" type="ORF">V3I07_11010</name>
</gene>
<dbReference type="EMBL" id="JAZGZP010000016">
    <property type="protein sequence ID" value="MFK7001423.1"/>
    <property type="molecule type" value="Genomic_DNA"/>
</dbReference>
<dbReference type="Proteomes" id="UP001621706">
    <property type="component" value="Unassembled WGS sequence"/>
</dbReference>
<evidence type="ECO:0000313" key="3">
    <source>
        <dbReference type="Proteomes" id="UP001621706"/>
    </source>
</evidence>
<comment type="caution">
    <text evidence="2">The sequence shown here is derived from an EMBL/GenBank/DDBJ whole genome shotgun (WGS) entry which is preliminary data.</text>
</comment>
<evidence type="ECO:0000256" key="1">
    <source>
        <dbReference type="SAM" id="Coils"/>
    </source>
</evidence>
<sequence>MKKILFLFFCFSIKTFSQTITPQNTLTKKLEFISNGEWNTTVTTPSNVNDFTNGYTFAYPSSGAPWPGAFLSFGGLNNAYDCQISTNYSEGNAISFRTRNGDNMTWNSWKQFYHTGNINNSEVNFIAKDLYAINNSPTLFLKRKNNNGNYTQGIQTQLEDGKNNWFFGNVDSNSWVVSKGDYRDQKLVVKDNGNVGLGTINPREKLEVDGGNIGISYSTSEGPALSFHNPSKTEPGAIWRIYNMTGSYGNSLQFWNYPSNWATANQRMILHDNGNMNLNGSLTVSGNALMNDVISNGSNSWIFHSPDDGRTSLYIAPSINNDWKWEKAFILNNGNAALNGKLEVKEIKVTTTPTADFVFDEAYKLPNLEDVEKHIKEKKHLPEIASAKQMKQEGVNVGKFQIQLLQKIEELTLYSIEQNKKINEQYKDLLLQKEQIKQLKEEINLFKKQVKNK</sequence>
<dbReference type="RefSeq" id="WP_174647548.1">
    <property type="nucleotide sequence ID" value="NZ_CP067377.1"/>
</dbReference>
<accession>A0ABW8PAF3</accession>
<reference evidence="2 3" key="1">
    <citation type="submission" date="2024-02" db="EMBL/GenBank/DDBJ databases">
        <title>Comparative Genomic Analysis of Flavobacterium Species Causing Columnaris Disease of Freshwater Fish in Thailand: Insights into Virulence and Resistance Mechanisms.</title>
        <authorList>
            <person name="Nguyen D."/>
            <person name="Chokmangmeepisarn P."/>
            <person name="Khianchaikhan K."/>
            <person name="Morishita M."/>
            <person name="Bunnoy A."/>
            <person name="Rodkhum C."/>
        </authorList>
    </citation>
    <scope>NUCLEOTIDE SEQUENCE [LARGE SCALE GENOMIC DNA]</scope>
    <source>
        <strain evidence="2 3">CNRT2201</strain>
    </source>
</reference>
<protein>
    <submittedName>
        <fullName evidence="2">Uncharacterized protein</fullName>
    </submittedName>
</protein>
<keyword evidence="3" id="KW-1185">Reference proteome</keyword>
<organism evidence="2 3">
    <name type="scientific">Flavobacterium oreochromis</name>
    <dbReference type="NCBI Taxonomy" id="2906078"/>
    <lineage>
        <taxon>Bacteria</taxon>
        <taxon>Pseudomonadati</taxon>
        <taxon>Bacteroidota</taxon>
        <taxon>Flavobacteriia</taxon>
        <taxon>Flavobacteriales</taxon>
        <taxon>Flavobacteriaceae</taxon>
        <taxon>Flavobacterium</taxon>
    </lineage>
</organism>
<keyword evidence="1" id="KW-0175">Coiled coil</keyword>
<proteinExistence type="predicted"/>
<evidence type="ECO:0000313" key="2">
    <source>
        <dbReference type="EMBL" id="MFK7001423.1"/>
    </source>
</evidence>
<name>A0ABW8PAF3_9FLAO</name>
<feature type="coiled-coil region" evidence="1">
    <location>
        <begin position="419"/>
        <end position="449"/>
    </location>
</feature>